<comment type="caution">
    <text evidence="11">The sequence shown here is derived from an EMBL/GenBank/DDBJ whole genome shotgun (WGS) entry which is preliminary data.</text>
</comment>
<dbReference type="GO" id="GO:0016051">
    <property type="term" value="P:carbohydrate biosynthetic process"/>
    <property type="evidence" value="ECO:0007669"/>
    <property type="project" value="InterPro"/>
</dbReference>
<comment type="subcellular location">
    <subcellularLocation>
        <location evidence="1">Golgi apparatus membrane</location>
        <topology evidence="1">Single-pass type II membrane protein</topology>
    </subcellularLocation>
</comment>
<keyword evidence="4 10" id="KW-0812">Transmembrane</keyword>
<sequence length="981" mass="108062">MSHGRQLGHQAAGPRPPSRPILLLVTAASWVLLAGICGVQYLSGQSQVLSVKCQGALLLQPQAVAGAAAAADAGQAASPTALPQRAAQAPAPAKQQLQGGEDEQRQQHQEAGGQHPTQQAAAAGGDGGGTSSTSSSGGGSSSDRLPQSWQEVDALIQAPSPLHGPQQKGGLPNRWPVLLDHMTNKDADHHGLPFDMSEEMYDWFARARTFNHSSGQSREGLQSPVPACHFWVDHKYRVVYVRNTKTAGTSISVAMGMKENPYVCQIDPPACYEKCIDKQLCLQYMWDPEEIRRTFAEYTVFTFVRNPWARAISSWKHIHNRGLQPECRRSFAHFAELPSSYGAMCLAKKACCTQRFGWILEHIEAQSTCIFDCDGNPSVDFIGRTEHLEEDAKELIELINRRRPMGTPVLKHLDLPRLMVGDESLSESGDRMAMRRAYAELYLQSDTAFEDVHSYFKQDFKLLKFADSTAALKQQQAQPGGGGSTATQPAATSYSPLPNRAACSALLPGLRRIIGHESSPMTSCATRQVMQPALLAGKALLSLSRPAQFLLLQLLVLIAAWALLWGWRGGCRDGSGSPHLRPSAWTSGGSGGGEAFPHTSSLADWTAAPDKLAFLAPQSRCLLDPRGLVQLDASRSGNGSTPFLFDTQSMPSRDQACGHCPPNKPNDPVPTCCGVCVFASRKCDDFYPGQNKSQHAMNFMLDGGFKLQDMSPCELFARMRGRTLWLMGDSQAWNFYYALECFLREFSQDLRRGPAIEPPEENAKLLTVNAPAPYPPLCLPLALGTRVCVVRVDATNVLLDTVLPLLQRHSPNFHRDLVAYNFGLHYAKPGFHGEKLEDAPLYRGLSAIGAWRQANRGVRPQMVWFDTPVQHFPTEDGAFYGGGPFNCTPIWSLPTVKNNASVRARVEAGGWYNAGIRPLLPLLAEAHLRIWDASLPFWSHHWPDECSHWCHPSVYQLWLFLLNDLMHQHRMGNPVWVPNRY</sequence>
<evidence type="ECO:0000313" key="11">
    <source>
        <dbReference type="EMBL" id="KAI7846434.1"/>
    </source>
</evidence>
<evidence type="ECO:0000256" key="3">
    <source>
        <dbReference type="ARBA" id="ARBA00022679"/>
    </source>
</evidence>
<evidence type="ECO:0008006" key="13">
    <source>
        <dbReference type="Google" id="ProtNLM"/>
    </source>
</evidence>
<dbReference type="PANTHER" id="PTHR12137">
    <property type="entry name" value="CARBOHYDRATE SULFOTRANSFERASE"/>
    <property type="match status" value="1"/>
</dbReference>
<evidence type="ECO:0000256" key="5">
    <source>
        <dbReference type="ARBA" id="ARBA00022989"/>
    </source>
</evidence>
<dbReference type="InterPro" id="IPR027417">
    <property type="entry name" value="P-loop_NTPase"/>
</dbReference>
<evidence type="ECO:0000256" key="2">
    <source>
        <dbReference type="ARBA" id="ARBA00006339"/>
    </source>
</evidence>
<dbReference type="GO" id="GO:0008146">
    <property type="term" value="F:sulfotransferase activity"/>
    <property type="evidence" value="ECO:0007669"/>
    <property type="project" value="InterPro"/>
</dbReference>
<keyword evidence="12" id="KW-1185">Reference proteome</keyword>
<dbReference type="Gene3D" id="3.40.50.300">
    <property type="entry name" value="P-loop containing nucleotide triphosphate hydrolases"/>
    <property type="match status" value="1"/>
</dbReference>
<gene>
    <name evidence="11" type="ORF">COHA_000046</name>
</gene>
<protein>
    <recommendedName>
        <fullName evidence="13">Sulfotransferase</fullName>
    </recommendedName>
</protein>
<dbReference type="Proteomes" id="UP001205105">
    <property type="component" value="Unassembled WGS sequence"/>
</dbReference>
<keyword evidence="5 10" id="KW-1133">Transmembrane helix</keyword>
<dbReference type="EMBL" id="JADXDR010000002">
    <property type="protein sequence ID" value="KAI7846434.1"/>
    <property type="molecule type" value="Genomic_DNA"/>
</dbReference>
<organism evidence="11 12">
    <name type="scientific">Chlorella ohadii</name>
    <dbReference type="NCBI Taxonomy" id="2649997"/>
    <lineage>
        <taxon>Eukaryota</taxon>
        <taxon>Viridiplantae</taxon>
        <taxon>Chlorophyta</taxon>
        <taxon>core chlorophytes</taxon>
        <taxon>Trebouxiophyceae</taxon>
        <taxon>Chlorellales</taxon>
        <taxon>Chlorellaceae</taxon>
        <taxon>Chlorella clade</taxon>
        <taxon>Chlorella</taxon>
    </lineage>
</organism>
<name>A0AAD5E3E5_9CHLO</name>
<evidence type="ECO:0000256" key="8">
    <source>
        <dbReference type="ARBA" id="ARBA00023180"/>
    </source>
</evidence>
<accession>A0AAD5E3E5</accession>
<feature type="region of interest" description="Disordered" evidence="9">
    <location>
        <begin position="474"/>
        <end position="493"/>
    </location>
</feature>
<evidence type="ECO:0000256" key="9">
    <source>
        <dbReference type="SAM" id="MobiDB-lite"/>
    </source>
</evidence>
<dbReference type="Pfam" id="PF03567">
    <property type="entry name" value="Sulfotransfer_2"/>
    <property type="match status" value="1"/>
</dbReference>
<keyword evidence="3" id="KW-0808">Transferase</keyword>
<evidence type="ECO:0000256" key="1">
    <source>
        <dbReference type="ARBA" id="ARBA00004323"/>
    </source>
</evidence>
<reference evidence="11" key="1">
    <citation type="submission" date="2020-11" db="EMBL/GenBank/DDBJ databases">
        <title>Chlorella ohadii genome sequencing and assembly.</title>
        <authorList>
            <person name="Murik O."/>
            <person name="Treves H."/>
            <person name="Kedem I."/>
            <person name="Shotland Y."/>
            <person name="Kaplan A."/>
        </authorList>
    </citation>
    <scope>NUCLEOTIDE SEQUENCE</scope>
    <source>
        <strain evidence="11">1</strain>
    </source>
</reference>
<proteinExistence type="inferred from homology"/>
<feature type="compositionally biased region" description="Gly residues" evidence="9">
    <location>
        <begin position="124"/>
        <end position="140"/>
    </location>
</feature>
<keyword evidence="6" id="KW-0333">Golgi apparatus</keyword>
<keyword evidence="8" id="KW-0325">Glycoprotein</keyword>
<feature type="compositionally biased region" description="Low complexity" evidence="9">
    <location>
        <begin position="79"/>
        <end position="98"/>
    </location>
</feature>
<evidence type="ECO:0000256" key="4">
    <source>
        <dbReference type="ARBA" id="ARBA00022692"/>
    </source>
</evidence>
<evidence type="ECO:0000256" key="10">
    <source>
        <dbReference type="SAM" id="Phobius"/>
    </source>
</evidence>
<keyword evidence="7 10" id="KW-0472">Membrane</keyword>
<evidence type="ECO:0000256" key="6">
    <source>
        <dbReference type="ARBA" id="ARBA00023034"/>
    </source>
</evidence>
<feature type="transmembrane region" description="Helical" evidence="10">
    <location>
        <begin position="21"/>
        <end position="42"/>
    </location>
</feature>
<feature type="region of interest" description="Disordered" evidence="9">
    <location>
        <begin position="79"/>
        <end position="145"/>
    </location>
</feature>
<dbReference type="AlphaFoldDB" id="A0AAD5E3E5"/>
<comment type="similarity">
    <text evidence="2">Belongs to the sulfotransferase 2 family.</text>
</comment>
<dbReference type="InterPro" id="IPR018011">
    <property type="entry name" value="Carb_sulfotrans_8-10"/>
</dbReference>
<dbReference type="GO" id="GO:0000139">
    <property type="term" value="C:Golgi membrane"/>
    <property type="evidence" value="ECO:0007669"/>
    <property type="project" value="UniProtKB-SubCell"/>
</dbReference>
<evidence type="ECO:0000313" key="12">
    <source>
        <dbReference type="Proteomes" id="UP001205105"/>
    </source>
</evidence>
<dbReference type="InterPro" id="IPR005331">
    <property type="entry name" value="Sulfotransferase"/>
</dbReference>
<dbReference type="PANTHER" id="PTHR12137:SF54">
    <property type="entry name" value="CARBOHYDRATE SULFOTRANSFERASE"/>
    <property type="match status" value="1"/>
</dbReference>
<evidence type="ECO:0000256" key="7">
    <source>
        <dbReference type="ARBA" id="ARBA00023136"/>
    </source>
</evidence>